<keyword evidence="3" id="KW-1185">Reference proteome</keyword>
<gene>
    <name evidence="2" type="ORF">DLAC_10257</name>
</gene>
<dbReference type="FunCoup" id="A0A151Z4Y7">
    <property type="interactions" value="738"/>
</dbReference>
<keyword evidence="1" id="KW-0732">Signal</keyword>
<dbReference type="OMA" id="NHIYVEV"/>
<dbReference type="PROSITE" id="PS51257">
    <property type="entry name" value="PROKAR_LIPOPROTEIN"/>
    <property type="match status" value="1"/>
</dbReference>
<comment type="caution">
    <text evidence="2">The sequence shown here is derived from an EMBL/GenBank/DDBJ whole genome shotgun (WGS) entry which is preliminary data.</text>
</comment>
<evidence type="ECO:0008006" key="4">
    <source>
        <dbReference type="Google" id="ProtNLM"/>
    </source>
</evidence>
<dbReference type="SUPFAM" id="SSF63825">
    <property type="entry name" value="YWTD domain"/>
    <property type="match status" value="1"/>
</dbReference>
<dbReference type="OrthoDB" id="17460at2759"/>
<feature type="chain" id="PRO_5007592852" description="SMP-30/Gluconolactonase/LRE-like region domain-containing protein" evidence="1">
    <location>
        <begin position="19"/>
        <end position="341"/>
    </location>
</feature>
<protein>
    <recommendedName>
        <fullName evidence="4">SMP-30/Gluconolactonase/LRE-like region domain-containing protein</fullName>
    </recommendedName>
</protein>
<feature type="signal peptide" evidence="1">
    <location>
        <begin position="1"/>
        <end position="18"/>
    </location>
</feature>
<dbReference type="InParanoid" id="A0A151Z4Y7"/>
<evidence type="ECO:0000313" key="2">
    <source>
        <dbReference type="EMBL" id="KYQ89033.1"/>
    </source>
</evidence>
<organism evidence="2 3">
    <name type="scientific">Tieghemostelium lacteum</name>
    <name type="common">Slime mold</name>
    <name type="synonym">Dictyostelium lacteum</name>
    <dbReference type="NCBI Taxonomy" id="361077"/>
    <lineage>
        <taxon>Eukaryota</taxon>
        <taxon>Amoebozoa</taxon>
        <taxon>Evosea</taxon>
        <taxon>Eumycetozoa</taxon>
        <taxon>Dictyostelia</taxon>
        <taxon>Dictyosteliales</taxon>
        <taxon>Raperosteliaceae</taxon>
        <taxon>Tieghemostelium</taxon>
    </lineage>
</organism>
<reference evidence="2 3" key="1">
    <citation type="submission" date="2015-12" db="EMBL/GenBank/DDBJ databases">
        <title>Dictyostelia acquired genes for synthesis and detection of signals that induce cell-type specialization by lateral gene transfer from prokaryotes.</title>
        <authorList>
            <person name="Gloeckner G."/>
            <person name="Schaap P."/>
        </authorList>
    </citation>
    <scope>NUCLEOTIDE SEQUENCE [LARGE SCALE GENOMIC DNA]</scope>
    <source>
        <strain evidence="2 3">TK</strain>
    </source>
</reference>
<evidence type="ECO:0000313" key="3">
    <source>
        <dbReference type="Proteomes" id="UP000076078"/>
    </source>
</evidence>
<dbReference type="EMBL" id="LODT01000042">
    <property type="protein sequence ID" value="KYQ89033.1"/>
    <property type="molecule type" value="Genomic_DNA"/>
</dbReference>
<proteinExistence type="predicted"/>
<dbReference type="Proteomes" id="UP000076078">
    <property type="component" value="Unassembled WGS sequence"/>
</dbReference>
<accession>A0A151Z4Y7</accession>
<dbReference type="InterPro" id="IPR011042">
    <property type="entry name" value="6-blade_b-propeller_TolB-like"/>
</dbReference>
<dbReference type="Gene3D" id="2.120.10.30">
    <property type="entry name" value="TolB, C-terminal domain"/>
    <property type="match status" value="1"/>
</dbReference>
<name>A0A151Z4Y7_TIELA</name>
<sequence length="341" mass="38291">MYSKIIIFVLFFTSCVYGLRSYPSTQEPTLYLESSKTFESGNLLITDPMSFEPYFLFEFTTDGDNVFNYSMIAKNDNGTLNFIIPLDIGFLNSETLLILDGERGIYYSDTKGDIQGVWMDLATHNTPKMGCALEKLHIDLPNERIYVISRNAACDYNYQVGIFVYDLSGTHLQTLTNSGFNMTLGIAGDSKGNIWIPDVNEIFVYLYEEEKWQTFDPVIDRIAYNGILITDDDQIFVSVPSYEHDLVVQMDVYGSIKQHIQIVGNTTESGKSSGFPGSMVIIGDTLIVEVPYASKKEKPDDSDVIQFYNIDGGSLEYSFGGHSCKEKNILCIPFNGLVVIP</sequence>
<dbReference type="AlphaFoldDB" id="A0A151Z4Y7"/>
<evidence type="ECO:0000256" key="1">
    <source>
        <dbReference type="SAM" id="SignalP"/>
    </source>
</evidence>